<accession>A0ABN7XF53</accession>
<evidence type="ECO:0000313" key="2">
    <source>
        <dbReference type="Proteomes" id="UP000789901"/>
    </source>
</evidence>
<feature type="non-terminal residue" evidence="1">
    <location>
        <position position="196"/>
    </location>
</feature>
<reference evidence="1 2" key="1">
    <citation type="submission" date="2021-06" db="EMBL/GenBank/DDBJ databases">
        <authorList>
            <person name="Kallberg Y."/>
            <person name="Tangrot J."/>
            <person name="Rosling A."/>
        </authorList>
    </citation>
    <scope>NUCLEOTIDE SEQUENCE [LARGE SCALE GENOMIC DNA]</scope>
    <source>
        <strain evidence="1 2">120-4 pot B 10/14</strain>
    </source>
</reference>
<gene>
    <name evidence="1" type="ORF">GMARGA_LOCUS42727</name>
</gene>
<comment type="caution">
    <text evidence="1">The sequence shown here is derived from an EMBL/GenBank/DDBJ whole genome shotgun (WGS) entry which is preliminary data.</text>
</comment>
<proteinExistence type="predicted"/>
<sequence length="196" mass="22484">REQNNMNLSCIASLEAASIMNLTLDEKMGLLFNVNFPLEIPMGNFNDAWWPLTRLSGLCKTKIKVFWLVSSQKVKVERYKNSPDHTHPLEEIERIKHSKAIRTLVEQEAVKNYSPPAITVAVKEYATIELGLGSSARELKRKEVTNIKHKVRRTAESHLVGNSSLKIDFSNSVSYLIEQRYQVEDYRVPQRNTRGI</sequence>
<organism evidence="1 2">
    <name type="scientific">Gigaspora margarita</name>
    <dbReference type="NCBI Taxonomy" id="4874"/>
    <lineage>
        <taxon>Eukaryota</taxon>
        <taxon>Fungi</taxon>
        <taxon>Fungi incertae sedis</taxon>
        <taxon>Mucoromycota</taxon>
        <taxon>Glomeromycotina</taxon>
        <taxon>Glomeromycetes</taxon>
        <taxon>Diversisporales</taxon>
        <taxon>Gigasporaceae</taxon>
        <taxon>Gigaspora</taxon>
    </lineage>
</organism>
<protein>
    <submittedName>
        <fullName evidence="1">35324_t:CDS:1</fullName>
    </submittedName>
</protein>
<keyword evidence="2" id="KW-1185">Reference proteome</keyword>
<feature type="non-terminal residue" evidence="1">
    <location>
        <position position="1"/>
    </location>
</feature>
<dbReference type="Proteomes" id="UP000789901">
    <property type="component" value="Unassembled WGS sequence"/>
</dbReference>
<evidence type="ECO:0000313" key="1">
    <source>
        <dbReference type="EMBL" id="CAG8853906.1"/>
    </source>
</evidence>
<name>A0ABN7XF53_GIGMA</name>
<dbReference type="EMBL" id="CAJVQB010130621">
    <property type="protein sequence ID" value="CAG8853906.1"/>
    <property type="molecule type" value="Genomic_DNA"/>
</dbReference>